<feature type="compositionally biased region" description="Acidic residues" evidence="1">
    <location>
        <begin position="176"/>
        <end position="196"/>
    </location>
</feature>
<evidence type="ECO:0000313" key="2">
    <source>
        <dbReference type="EMBL" id="RAH85034.1"/>
    </source>
</evidence>
<feature type="region of interest" description="Disordered" evidence="1">
    <location>
        <begin position="176"/>
        <end position="283"/>
    </location>
</feature>
<feature type="compositionally biased region" description="Polar residues" evidence="1">
    <location>
        <begin position="139"/>
        <end position="155"/>
    </location>
</feature>
<evidence type="ECO:0000313" key="3">
    <source>
        <dbReference type="Proteomes" id="UP000249497"/>
    </source>
</evidence>
<proteinExistence type="predicted"/>
<dbReference type="AlphaFoldDB" id="A0A8T8XB01"/>
<feature type="region of interest" description="Disordered" evidence="1">
    <location>
        <begin position="139"/>
        <end position="160"/>
    </location>
</feature>
<dbReference type="RefSeq" id="XP_025530928.1">
    <property type="nucleotide sequence ID" value="XM_025677032.1"/>
</dbReference>
<feature type="compositionally biased region" description="Polar residues" evidence="1">
    <location>
        <begin position="258"/>
        <end position="273"/>
    </location>
</feature>
<accession>A0A8T8XB01</accession>
<name>A0A8T8XB01_ASPJA</name>
<evidence type="ECO:0000256" key="1">
    <source>
        <dbReference type="SAM" id="MobiDB-lite"/>
    </source>
</evidence>
<keyword evidence="3" id="KW-1185">Reference proteome</keyword>
<organism evidence="2 3">
    <name type="scientific">Aspergillus japonicus CBS 114.51</name>
    <dbReference type="NCBI Taxonomy" id="1448312"/>
    <lineage>
        <taxon>Eukaryota</taxon>
        <taxon>Fungi</taxon>
        <taxon>Dikarya</taxon>
        <taxon>Ascomycota</taxon>
        <taxon>Pezizomycotina</taxon>
        <taxon>Eurotiomycetes</taxon>
        <taxon>Eurotiomycetidae</taxon>
        <taxon>Eurotiales</taxon>
        <taxon>Aspergillaceae</taxon>
        <taxon>Aspergillus</taxon>
        <taxon>Aspergillus subgen. Circumdati</taxon>
    </lineage>
</organism>
<gene>
    <name evidence="2" type="ORF">BO86DRAFT_454026</name>
</gene>
<dbReference type="GeneID" id="37180725"/>
<dbReference type="Proteomes" id="UP000249497">
    <property type="component" value="Unassembled WGS sequence"/>
</dbReference>
<dbReference type="EMBL" id="KZ824776">
    <property type="protein sequence ID" value="RAH85034.1"/>
    <property type="molecule type" value="Genomic_DNA"/>
</dbReference>
<reference evidence="2 3" key="1">
    <citation type="submission" date="2018-02" db="EMBL/GenBank/DDBJ databases">
        <title>The genomes of Aspergillus section Nigri reveals drivers in fungal speciation.</title>
        <authorList>
            <consortium name="DOE Joint Genome Institute"/>
            <person name="Vesth T.C."/>
            <person name="Nybo J."/>
            <person name="Theobald S."/>
            <person name="Brandl J."/>
            <person name="Frisvad J.C."/>
            <person name="Nielsen K.F."/>
            <person name="Lyhne E.K."/>
            <person name="Kogle M.E."/>
            <person name="Kuo A."/>
            <person name="Riley R."/>
            <person name="Clum A."/>
            <person name="Nolan M."/>
            <person name="Lipzen A."/>
            <person name="Salamov A."/>
            <person name="Henrissat B."/>
            <person name="Wiebenga A."/>
            <person name="De vries R.P."/>
            <person name="Grigoriev I.V."/>
            <person name="Mortensen U.H."/>
            <person name="Andersen M.R."/>
            <person name="Baker S.E."/>
        </authorList>
    </citation>
    <scope>NUCLEOTIDE SEQUENCE [LARGE SCALE GENOMIC DNA]</scope>
    <source>
        <strain evidence="2 3">CBS 114.51</strain>
    </source>
</reference>
<dbReference type="OrthoDB" id="10586941at2759"/>
<feature type="compositionally biased region" description="Basic and acidic residues" evidence="1">
    <location>
        <begin position="197"/>
        <end position="210"/>
    </location>
</feature>
<protein>
    <submittedName>
        <fullName evidence="2">Uncharacterized protein</fullName>
    </submittedName>
</protein>
<feature type="compositionally biased region" description="Acidic residues" evidence="1">
    <location>
        <begin position="238"/>
        <end position="250"/>
    </location>
</feature>
<sequence>MAGGRDGPGLCRCSFALPCSMYIVKGPGWVVGTGLGYFSLSWNQEARCYPVPVSPGENSVQEVTNKALSFLASREAYTSGFLVLTLLSLREQFSFLLYALLSPIPLFMVWKGLRVFVLEKLGEWMIGWGLGARIPVSSAQTTTSAQQPFPRQNWNGGRFGRQHDVLDDDLDFDDDDLDFDDDNTPDDDLDGELNDDSDFHHDYNNTDHDNALTMPSKRQRIRQASVGWQGRAWVLNDNDNEDDDDDDDNNNNDNSDNTSQQQPHDINFTTPTPYNIDIVIPTS</sequence>